<accession>U6RGX5</accession>
<organism evidence="1 2">
    <name type="scientific">Phocaeicola massiliensis B84634 = Timone 84634 = DSM 17679 = JCM 13223</name>
    <dbReference type="NCBI Taxonomy" id="1121098"/>
    <lineage>
        <taxon>Bacteria</taxon>
        <taxon>Pseudomonadati</taxon>
        <taxon>Bacteroidota</taxon>
        <taxon>Bacteroidia</taxon>
        <taxon>Bacteroidales</taxon>
        <taxon>Bacteroidaceae</taxon>
        <taxon>Phocaeicola</taxon>
    </lineage>
</organism>
<gene>
    <name evidence="1" type="ORF">HMPREF1534_01397</name>
</gene>
<dbReference type="EMBL" id="AQHY01000017">
    <property type="protein sequence ID" value="EOA55765.1"/>
    <property type="molecule type" value="Genomic_DNA"/>
</dbReference>
<protein>
    <submittedName>
        <fullName evidence="1">Uncharacterized protein</fullName>
    </submittedName>
</protein>
<dbReference type="HOGENOM" id="CLU_2535625_0_0_10"/>
<sequence length="83" mass="9284">MKAERAVRKVILEQPALNTKVFSTSVFSPSSLSTEIFIFTVTATNLNGGKLELKDIRRVTYYSWGFKYHITNKGKNKPFPGGG</sequence>
<keyword evidence="2" id="KW-1185">Reference proteome</keyword>
<evidence type="ECO:0000313" key="1">
    <source>
        <dbReference type="EMBL" id="EOA55765.1"/>
    </source>
</evidence>
<name>U6RGX5_9BACT</name>
<dbReference type="AlphaFoldDB" id="U6RGX5"/>
<dbReference type="Proteomes" id="UP000017831">
    <property type="component" value="Unassembled WGS sequence"/>
</dbReference>
<reference evidence="1 2" key="1">
    <citation type="submission" date="2013-04" db="EMBL/GenBank/DDBJ databases">
        <title>The Genome Sequence of Bacteroides massiliensis DSM 17679.</title>
        <authorList>
            <consortium name="The Broad Institute Genomics Platform"/>
            <person name="Earl A."/>
            <person name="Ward D."/>
            <person name="Feldgarden M."/>
            <person name="Gevers D."/>
            <person name="Martens E."/>
            <person name="Fenner L."/>
            <person name="Roux V."/>
            <person name="Mallet M.N."/>
            <person name="Raoult D."/>
            <person name="Walker B."/>
            <person name="Young S."/>
            <person name="Zeng Q."/>
            <person name="Gargeya S."/>
            <person name="Fitzgerald M."/>
            <person name="Haas B."/>
            <person name="Abouelleil A."/>
            <person name="Allen A.W."/>
            <person name="Alvarado L."/>
            <person name="Arachchi H.M."/>
            <person name="Berlin A.M."/>
            <person name="Chapman S.B."/>
            <person name="Gainer-Dewar J."/>
            <person name="Goldberg J."/>
            <person name="Griggs A."/>
            <person name="Gujja S."/>
            <person name="Hansen M."/>
            <person name="Howarth C."/>
            <person name="Imamovic A."/>
            <person name="Ireland A."/>
            <person name="Larimer J."/>
            <person name="McCowan C."/>
            <person name="Murphy C."/>
            <person name="Pearson M."/>
            <person name="Poon T.W."/>
            <person name="Priest M."/>
            <person name="Roberts A."/>
            <person name="Saif S."/>
            <person name="Shea T."/>
            <person name="Sisk P."/>
            <person name="Sykes S."/>
            <person name="Wortman J."/>
            <person name="Nusbaum C."/>
            <person name="Birren B."/>
        </authorList>
    </citation>
    <scope>NUCLEOTIDE SEQUENCE [LARGE SCALE GENOMIC DNA]</scope>
    <source>
        <strain evidence="2">B84634 / Timone 84634 / DSM 17679 / JCM 13223</strain>
    </source>
</reference>
<comment type="caution">
    <text evidence="1">The sequence shown here is derived from an EMBL/GenBank/DDBJ whole genome shotgun (WGS) entry which is preliminary data.</text>
</comment>
<proteinExistence type="predicted"/>
<evidence type="ECO:0000313" key="2">
    <source>
        <dbReference type="Proteomes" id="UP000017831"/>
    </source>
</evidence>
<dbReference type="STRING" id="1121098.HMPREF1534_01397"/>